<sequence>PPPSSPHSPLFLPRRMESDNHPYLNWLFEYNEAHLGFTNSYYFVQFCENITSICQEGEEMIPLIAIVKDLQMEEQDGNESKNIRQLVIHLLKLVSLTPNQIDSSNYNDHLRQIMDDILNQERNPLTYCPYFCSLDTEVKLYILFLLQQKSQRTVKYPKLIVTDSEDNQYFLVNGGRLHVEYGKKLNDLAKRQSSRGKRIEGKRLSVEDELNELRPMKLLAETREQWAEVARIIRNFGENETSLRITEKMEEALLMMMVLEHDWLRQSSVLQSEEKLNRMIEEEIKQFTQPKSILKTELTPIKIKAKPRFAQENIDASEKKDMQARRRPVKYLNKHLRCHFFPDCPLSNDECDFSHQEKLCDTFPDCRGRDCPYQHMKCTVDRYCVDEFCIYAHFEQKHPRLESRCERL</sequence>
<evidence type="ECO:0008006" key="3">
    <source>
        <dbReference type="Google" id="ProtNLM"/>
    </source>
</evidence>
<proteinExistence type="predicted"/>
<feature type="non-terminal residue" evidence="1">
    <location>
        <position position="1"/>
    </location>
</feature>
<dbReference type="EMBL" id="BTSX01000001">
    <property type="protein sequence ID" value="GMS79946.1"/>
    <property type="molecule type" value="Genomic_DNA"/>
</dbReference>
<dbReference type="Proteomes" id="UP001432027">
    <property type="component" value="Unassembled WGS sequence"/>
</dbReference>
<evidence type="ECO:0000313" key="2">
    <source>
        <dbReference type="Proteomes" id="UP001432027"/>
    </source>
</evidence>
<protein>
    <recommendedName>
        <fullName evidence="3">Zinc finger CCCH domain-containing protein 14</fullName>
    </recommendedName>
</protein>
<accession>A0AAV5S9S4</accession>
<keyword evidence="2" id="KW-1185">Reference proteome</keyword>
<dbReference type="AlphaFoldDB" id="A0AAV5S9S4"/>
<evidence type="ECO:0000313" key="1">
    <source>
        <dbReference type="EMBL" id="GMS79946.1"/>
    </source>
</evidence>
<gene>
    <name evidence="1" type="ORF">PENTCL1PPCAC_2121</name>
</gene>
<name>A0AAV5S9S4_9BILA</name>
<comment type="caution">
    <text evidence="1">The sequence shown here is derived from an EMBL/GenBank/DDBJ whole genome shotgun (WGS) entry which is preliminary data.</text>
</comment>
<dbReference type="Gene3D" id="4.10.1000.30">
    <property type="match status" value="1"/>
</dbReference>
<reference evidence="1" key="1">
    <citation type="submission" date="2023-10" db="EMBL/GenBank/DDBJ databases">
        <title>Genome assembly of Pristionchus species.</title>
        <authorList>
            <person name="Yoshida K."/>
            <person name="Sommer R.J."/>
        </authorList>
    </citation>
    <scope>NUCLEOTIDE SEQUENCE</scope>
    <source>
        <strain evidence="1">RS0144</strain>
    </source>
</reference>
<organism evidence="1 2">
    <name type="scientific">Pristionchus entomophagus</name>
    <dbReference type="NCBI Taxonomy" id="358040"/>
    <lineage>
        <taxon>Eukaryota</taxon>
        <taxon>Metazoa</taxon>
        <taxon>Ecdysozoa</taxon>
        <taxon>Nematoda</taxon>
        <taxon>Chromadorea</taxon>
        <taxon>Rhabditida</taxon>
        <taxon>Rhabditina</taxon>
        <taxon>Diplogasteromorpha</taxon>
        <taxon>Diplogasteroidea</taxon>
        <taxon>Neodiplogasteridae</taxon>
        <taxon>Pristionchus</taxon>
    </lineage>
</organism>